<dbReference type="Proteomes" id="UP000252023">
    <property type="component" value="Chromosome"/>
</dbReference>
<dbReference type="EMBL" id="CP030918">
    <property type="protein sequence ID" value="AXC50974.1"/>
    <property type="molecule type" value="Genomic_DNA"/>
</dbReference>
<dbReference type="KEGG" id="pars:DRW48_00970"/>
<dbReference type="Gene3D" id="3.40.630.30">
    <property type="match status" value="1"/>
</dbReference>
<dbReference type="Pfam" id="PF00583">
    <property type="entry name" value="Acetyltransf_1"/>
    <property type="match status" value="1"/>
</dbReference>
<sequence length="147" mass="14699">MVLTGDDLDPQQLALLHARCFTGAPAPWSAASIASALAGPGAIALGGSDGFLLGRVIAGEAELLTLAVAPGARRNGLGARLVRGFADAAKGQGALSAFLEVAEDNAAARALYAAAGWTQAGRRPGYYGKGLDALILRLALGAGQDSD</sequence>
<dbReference type="CDD" id="cd04301">
    <property type="entry name" value="NAT_SF"/>
    <property type="match status" value="1"/>
</dbReference>
<gene>
    <name evidence="4" type="ORF">DRW48_00970</name>
</gene>
<dbReference type="SUPFAM" id="SSF55729">
    <property type="entry name" value="Acyl-CoA N-acyltransferases (Nat)"/>
    <property type="match status" value="1"/>
</dbReference>
<evidence type="ECO:0000313" key="4">
    <source>
        <dbReference type="EMBL" id="AXC50974.1"/>
    </source>
</evidence>
<reference evidence="5" key="1">
    <citation type="submission" date="2018-07" db="EMBL/GenBank/DDBJ databases">
        <title>Genome sequencing of Paracoccus sp. SC2-6.</title>
        <authorList>
            <person name="Heo J."/>
            <person name="Kim S.-J."/>
            <person name="Kwon S.-W."/>
        </authorList>
    </citation>
    <scope>NUCLEOTIDE SEQUENCE [LARGE SCALE GENOMIC DNA]</scope>
    <source>
        <strain evidence="5">SC2-6</strain>
    </source>
</reference>
<dbReference type="PANTHER" id="PTHR43420:SF44">
    <property type="entry name" value="ACETYLTRANSFERASE YPEA"/>
    <property type="match status" value="1"/>
</dbReference>
<evidence type="ECO:0000259" key="3">
    <source>
        <dbReference type="PROSITE" id="PS51186"/>
    </source>
</evidence>
<dbReference type="InterPro" id="IPR000182">
    <property type="entry name" value="GNAT_dom"/>
</dbReference>
<name>A0A344PNL9_9RHOB</name>
<dbReference type="InterPro" id="IPR016181">
    <property type="entry name" value="Acyl_CoA_acyltransferase"/>
</dbReference>
<dbReference type="PROSITE" id="PS51186">
    <property type="entry name" value="GNAT"/>
    <property type="match status" value="1"/>
</dbReference>
<keyword evidence="1 4" id="KW-0808">Transferase</keyword>
<dbReference type="AlphaFoldDB" id="A0A344PNL9"/>
<evidence type="ECO:0000313" key="5">
    <source>
        <dbReference type="Proteomes" id="UP000252023"/>
    </source>
</evidence>
<organism evidence="4 5">
    <name type="scientific">Paracoccus suum</name>
    <dbReference type="NCBI Taxonomy" id="2259340"/>
    <lineage>
        <taxon>Bacteria</taxon>
        <taxon>Pseudomonadati</taxon>
        <taxon>Pseudomonadota</taxon>
        <taxon>Alphaproteobacteria</taxon>
        <taxon>Rhodobacterales</taxon>
        <taxon>Paracoccaceae</taxon>
        <taxon>Paracoccus</taxon>
    </lineage>
</organism>
<evidence type="ECO:0000256" key="2">
    <source>
        <dbReference type="ARBA" id="ARBA00023315"/>
    </source>
</evidence>
<evidence type="ECO:0000256" key="1">
    <source>
        <dbReference type="ARBA" id="ARBA00022679"/>
    </source>
</evidence>
<protein>
    <submittedName>
        <fullName evidence="4">GNAT family N-acetyltransferase</fullName>
    </submittedName>
</protein>
<dbReference type="InterPro" id="IPR050680">
    <property type="entry name" value="YpeA/RimI_acetyltransf"/>
</dbReference>
<dbReference type="GO" id="GO:0016747">
    <property type="term" value="F:acyltransferase activity, transferring groups other than amino-acyl groups"/>
    <property type="evidence" value="ECO:0007669"/>
    <property type="project" value="InterPro"/>
</dbReference>
<feature type="domain" description="N-acetyltransferase" evidence="3">
    <location>
        <begin position="1"/>
        <end position="141"/>
    </location>
</feature>
<dbReference type="PANTHER" id="PTHR43420">
    <property type="entry name" value="ACETYLTRANSFERASE"/>
    <property type="match status" value="1"/>
</dbReference>
<keyword evidence="2" id="KW-0012">Acyltransferase</keyword>
<dbReference type="OrthoDB" id="9804026at2"/>
<keyword evidence="5" id="KW-1185">Reference proteome</keyword>
<accession>A0A344PNL9</accession>
<proteinExistence type="predicted"/>